<keyword evidence="2" id="KW-1185">Reference proteome</keyword>
<dbReference type="PANTHER" id="PTHR37841">
    <property type="entry name" value="GLR2918 PROTEIN"/>
    <property type="match status" value="1"/>
</dbReference>
<evidence type="ECO:0000313" key="1">
    <source>
        <dbReference type="EMBL" id="RAJ80201.1"/>
    </source>
</evidence>
<protein>
    <submittedName>
        <fullName evidence="1">WG repeat protein</fullName>
    </submittedName>
</protein>
<accession>A0A327VW24</accession>
<dbReference type="PANTHER" id="PTHR37841:SF1">
    <property type="entry name" value="DUF3298 DOMAIN-CONTAINING PROTEIN"/>
    <property type="match status" value="1"/>
</dbReference>
<comment type="caution">
    <text evidence="1">The sequence shown here is derived from an EMBL/GenBank/DDBJ whole genome shotgun (WGS) entry which is preliminary data.</text>
</comment>
<dbReference type="SUPFAM" id="SSF69360">
    <property type="entry name" value="Cell wall binding repeat"/>
    <property type="match status" value="1"/>
</dbReference>
<sequence length="598" mass="67202">MMESCETTSSSGSQPRFLIQENNKYGYMNERGETVIAARFAAAQPFSEGLAAVREEGLYGYIDESGRPVIASKFDYALPFSEGLAFAYIGDIGQYIDRSGNTIIAGFSEGDAFLNGKAIVGSRLKRYGLIDRTGKLLVDTIYQNLILLKDGLLLKYKGEDSPWELTDSMGHPHPVMEEIVHLQPPSDGYMIAELKTPDSKHNNALLLDSSAKEIFRYNSSNLMPERLSDGKIILSHPDSIGPNSGFLFDLHNKQILLRGIGHSPTGFSSNRTFMEVNDKIVLVKGNGDTIPSSFNNYKHSGFQYGYAFVESGNKYGMIDTTGKYIIAPQYEDILEYQQTAQYFFFSQQDKSGKDKIGMADRTGKTIIPPSLDAIAGQGFVDGLLCCYKDSLLSYIDQQGKLVWQEKRPSPLAPVNVDYQLRGYCLVEEDTTGKMRFYEEATAHYPLPQPIKDRGQYAANALQIKVDAAVIPFEKDYKGFKVQIINNTDSTIQFDAQDYRLAMNMQAYVNNSWQNLEHLPNSWCGNSYWQIPLSAGKYWELACPAYEGSLKVRLRFSLRYAKGRDMQGEVFSNEFDGSINPGQLWRKGRHYATNIMDPY</sequence>
<dbReference type="EMBL" id="QLMA01000005">
    <property type="protein sequence ID" value="RAJ80201.1"/>
    <property type="molecule type" value="Genomic_DNA"/>
</dbReference>
<gene>
    <name evidence="1" type="ORF">CLV59_105309</name>
</gene>
<dbReference type="AlphaFoldDB" id="A0A327VW24"/>
<dbReference type="InterPro" id="IPR032774">
    <property type="entry name" value="WG_beta_rep"/>
</dbReference>
<reference evidence="1 2" key="1">
    <citation type="submission" date="2018-06" db="EMBL/GenBank/DDBJ databases">
        <title>Genomic Encyclopedia of Archaeal and Bacterial Type Strains, Phase II (KMG-II): from individual species to whole genera.</title>
        <authorList>
            <person name="Goeker M."/>
        </authorList>
    </citation>
    <scope>NUCLEOTIDE SEQUENCE [LARGE SCALE GENOMIC DNA]</scope>
    <source>
        <strain evidence="1 2">DSM 29821</strain>
    </source>
</reference>
<name>A0A327VW24_9BACT</name>
<proteinExistence type="predicted"/>
<dbReference type="Proteomes" id="UP000249819">
    <property type="component" value="Unassembled WGS sequence"/>
</dbReference>
<dbReference type="Pfam" id="PF14903">
    <property type="entry name" value="WG_beta_rep"/>
    <property type="match status" value="2"/>
</dbReference>
<organism evidence="1 2">
    <name type="scientific">Chitinophaga dinghuensis</name>
    <dbReference type="NCBI Taxonomy" id="1539050"/>
    <lineage>
        <taxon>Bacteria</taxon>
        <taxon>Pseudomonadati</taxon>
        <taxon>Bacteroidota</taxon>
        <taxon>Chitinophagia</taxon>
        <taxon>Chitinophagales</taxon>
        <taxon>Chitinophagaceae</taxon>
        <taxon>Chitinophaga</taxon>
    </lineage>
</organism>
<evidence type="ECO:0000313" key="2">
    <source>
        <dbReference type="Proteomes" id="UP000249819"/>
    </source>
</evidence>